<dbReference type="SUPFAM" id="SSF51126">
    <property type="entry name" value="Pectin lyase-like"/>
    <property type="match status" value="1"/>
</dbReference>
<name>A0A830E7J4_9EURY</name>
<keyword evidence="1" id="KW-0472">Membrane</keyword>
<evidence type="ECO:0000313" key="3">
    <source>
        <dbReference type="Proteomes" id="UP000646833"/>
    </source>
</evidence>
<feature type="transmembrane region" description="Helical" evidence="1">
    <location>
        <begin position="718"/>
        <end position="736"/>
    </location>
</feature>
<dbReference type="EMBL" id="BMCI01000002">
    <property type="protein sequence ID" value="GGC49784.1"/>
    <property type="molecule type" value="Genomic_DNA"/>
</dbReference>
<gene>
    <name evidence="2" type="ORF">GCM10007209_09320</name>
</gene>
<proteinExistence type="predicted"/>
<reference evidence="2" key="2">
    <citation type="submission" date="2020-09" db="EMBL/GenBank/DDBJ databases">
        <authorList>
            <person name="Sun Q."/>
            <person name="Sedlacek I."/>
        </authorList>
    </citation>
    <scope>NUCLEOTIDE SEQUENCE</scope>
    <source>
        <strain evidence="2">CCM 7217</strain>
    </source>
</reference>
<reference evidence="2" key="1">
    <citation type="journal article" date="2014" name="Int. J. Syst. Evol. Microbiol.">
        <title>Complete genome sequence of Corynebacterium casei LMG S-19264T (=DSM 44701T), isolated from a smear-ripened cheese.</title>
        <authorList>
            <consortium name="US DOE Joint Genome Institute (JGI-PGF)"/>
            <person name="Walter F."/>
            <person name="Albersmeier A."/>
            <person name="Kalinowski J."/>
            <person name="Ruckert C."/>
        </authorList>
    </citation>
    <scope>NUCLEOTIDE SEQUENCE</scope>
    <source>
        <strain evidence="2">CCM 7217</strain>
    </source>
</reference>
<sequence length="751" mass="81125">MMRRDQVLSLVLTALVLSGTVVGSVALFTENARADIDLDGFHECADDIAVGGGFLIPYTIYDNVVNEACWDKDTSLSSDELQDLTDNGTYETVVTLVDTRSNEDRLIDSLLNTEEFSKRPVWHESELQAADVYLNNGTESDFVNAGTTTIDDAYDQRKASLAGKYNRDVRNAENTYNKLVEVNQSSLVHFYVNGSEVDTSGGITFSVPTGANDTANGTAYSIGETSVQIATVTVNGTTYDFRDNVAITMEDPAGEFQEVPILGRTIYNEAEQVTNWGTFNESTATRIVDDDGTTGFANLSAGLNGTGTGDVVYVKGGDYTVSGSVTVPAGVTLITDEQAVINDDGGAVFQMYDNSVLKGFVVIGNGTDSGYVGANMMGNGVVVTNNEFRNLHAPLTAMGDTGITFDDNYVHNVQYGMQFNDYASFTTIDGNYFVDYTELHYDNNNPGADTSSYVTSASGTNHYSKFYSFTKRMVSEQEADRQELLNEWGDINSGYAHEVWNQLQVDAISITDIVTFEQMFTQSFDAEDTGSIAFFDAQYLQAGMTGHELRSTAVVEVQTGSSVLANAQTSNEVVLPQDKTYSGHIWTMNPPAGGEWQTNTTYNTTELGGPVYVVYYQQVEKMTSDGIVVETEPATIAVKGEFRFNDIIDGNGTSVDRIGHGGTPRVDPYNASTYTETVERVNERNVEIVKTFESDNGGGGAGSSCTDGYPIIGCVDGVFASFAGLLVVLVFAYAFASRGIGSVIDALLGGR</sequence>
<keyword evidence="1" id="KW-0812">Transmembrane</keyword>
<dbReference type="InterPro" id="IPR012334">
    <property type="entry name" value="Pectin_lyas_fold"/>
</dbReference>
<dbReference type="AlphaFoldDB" id="A0A830E7J4"/>
<keyword evidence="1" id="KW-1133">Transmembrane helix</keyword>
<evidence type="ECO:0000256" key="1">
    <source>
        <dbReference type="SAM" id="Phobius"/>
    </source>
</evidence>
<comment type="caution">
    <text evidence="2">The sequence shown here is derived from an EMBL/GenBank/DDBJ whole genome shotgun (WGS) entry which is preliminary data.</text>
</comment>
<dbReference type="InterPro" id="IPR011050">
    <property type="entry name" value="Pectin_lyase_fold/virulence"/>
</dbReference>
<organism evidence="2 3">
    <name type="scientific">Haloferax sulfurifontis</name>
    <dbReference type="NCBI Taxonomy" id="255616"/>
    <lineage>
        <taxon>Archaea</taxon>
        <taxon>Methanobacteriati</taxon>
        <taxon>Methanobacteriota</taxon>
        <taxon>Stenosarchaea group</taxon>
        <taxon>Halobacteria</taxon>
        <taxon>Halobacteriales</taxon>
        <taxon>Haloferacaceae</taxon>
        <taxon>Haloferax</taxon>
    </lineage>
</organism>
<evidence type="ECO:0000313" key="2">
    <source>
        <dbReference type="EMBL" id="GGC49784.1"/>
    </source>
</evidence>
<dbReference type="Gene3D" id="2.160.20.10">
    <property type="entry name" value="Single-stranded right-handed beta-helix, Pectin lyase-like"/>
    <property type="match status" value="1"/>
</dbReference>
<dbReference type="Proteomes" id="UP000646833">
    <property type="component" value="Unassembled WGS sequence"/>
</dbReference>
<accession>A0A830E7J4</accession>
<protein>
    <submittedName>
        <fullName evidence="2">Uncharacterized protein</fullName>
    </submittedName>
</protein>